<keyword evidence="1" id="KW-0324">Glycolysis</keyword>
<dbReference type="RefSeq" id="WP_014808936.1">
    <property type="nucleotide sequence ID" value="NC_018025.1"/>
</dbReference>
<evidence type="ECO:0000313" key="4">
    <source>
        <dbReference type="EMBL" id="AFM23783.1"/>
    </source>
</evidence>
<protein>
    <submittedName>
        <fullName evidence="4">Fructose-2,6-bisphosphatase</fullName>
    </submittedName>
</protein>
<evidence type="ECO:0000313" key="5">
    <source>
        <dbReference type="Proteomes" id="UP000006055"/>
    </source>
</evidence>
<proteinExistence type="predicted"/>
<feature type="binding site" evidence="3">
    <location>
        <begin position="14"/>
        <end position="21"/>
    </location>
    <ligand>
        <name>substrate</name>
    </ligand>
</feature>
<dbReference type="GO" id="GO:0005737">
    <property type="term" value="C:cytoplasm"/>
    <property type="evidence" value="ECO:0007669"/>
    <property type="project" value="TreeGrafter"/>
</dbReference>
<dbReference type="SMART" id="SM00855">
    <property type="entry name" value="PGAM"/>
    <property type="match status" value="1"/>
</dbReference>
<accession>I4C2J2</accession>
<dbReference type="STRING" id="706587.Desti_1068"/>
<keyword evidence="5" id="KW-1185">Reference proteome</keyword>
<dbReference type="InterPro" id="IPR029033">
    <property type="entry name" value="His_PPase_superfam"/>
</dbReference>
<dbReference type="EMBL" id="CP003360">
    <property type="protein sequence ID" value="AFM23783.1"/>
    <property type="molecule type" value="Genomic_DNA"/>
</dbReference>
<dbReference type="PIRSF" id="PIRSF000709">
    <property type="entry name" value="6PFK_2-Ptase"/>
    <property type="match status" value="1"/>
</dbReference>
<dbReference type="Pfam" id="PF00300">
    <property type="entry name" value="His_Phos_1"/>
    <property type="match status" value="1"/>
</dbReference>
<sequence length="209" mass="22971">MNTSSEPRRIILMRHGETKANREGRVLGSADSPLTAEGLEAANKLTAFVSRQEVGTVFSSPLGRAVTSAGIYTQEKKTIVVRPALAELCAGEWELKLRADVVPGKPHIRPTWWDRPPGGESYADAETRMSQFLEELRVMVPEEPVLLVGHAGINRVFLKLWLDLSPDYAVRVDCPHDTAYVLNGRSVSGFSVSRGPIHELLVWANPSSS</sequence>
<dbReference type="Proteomes" id="UP000006055">
    <property type="component" value="Chromosome"/>
</dbReference>
<evidence type="ECO:0000256" key="2">
    <source>
        <dbReference type="ARBA" id="ARBA00023235"/>
    </source>
</evidence>
<name>I4C2J2_DESTA</name>
<dbReference type="GO" id="GO:0016791">
    <property type="term" value="F:phosphatase activity"/>
    <property type="evidence" value="ECO:0007669"/>
    <property type="project" value="TreeGrafter"/>
</dbReference>
<dbReference type="eggNOG" id="COG0406">
    <property type="taxonomic scope" value="Bacteria"/>
</dbReference>
<dbReference type="PANTHER" id="PTHR48100">
    <property type="entry name" value="BROAD-SPECIFICITY PHOSPHATASE YOR283W-RELATED"/>
    <property type="match status" value="1"/>
</dbReference>
<organism evidence="4 5">
    <name type="scientific">Desulfomonile tiedjei (strain ATCC 49306 / DSM 6799 / DCB-1)</name>
    <dbReference type="NCBI Taxonomy" id="706587"/>
    <lineage>
        <taxon>Bacteria</taxon>
        <taxon>Pseudomonadati</taxon>
        <taxon>Thermodesulfobacteriota</taxon>
        <taxon>Desulfomonilia</taxon>
        <taxon>Desulfomonilales</taxon>
        <taxon>Desulfomonilaceae</taxon>
        <taxon>Desulfomonile</taxon>
    </lineage>
</organism>
<dbReference type="InterPro" id="IPR050275">
    <property type="entry name" value="PGM_Phosphatase"/>
</dbReference>
<feature type="binding site" evidence="3">
    <location>
        <position position="64"/>
    </location>
    <ligand>
        <name>substrate</name>
    </ligand>
</feature>
<gene>
    <name evidence="4" type="ordered locus">Desti_1068</name>
</gene>
<dbReference type="KEGG" id="dti:Desti_1068"/>
<dbReference type="HOGENOM" id="CLU_033323_9_1_7"/>
<dbReference type="SUPFAM" id="SSF53254">
    <property type="entry name" value="Phosphoglycerate mutase-like"/>
    <property type="match status" value="1"/>
</dbReference>
<dbReference type="InterPro" id="IPR001345">
    <property type="entry name" value="PG/BPGM_mutase_AS"/>
</dbReference>
<dbReference type="PROSITE" id="PS00175">
    <property type="entry name" value="PG_MUTASE"/>
    <property type="match status" value="1"/>
</dbReference>
<dbReference type="Gene3D" id="3.40.50.1240">
    <property type="entry name" value="Phosphoglycerate mutase-like"/>
    <property type="match status" value="1"/>
</dbReference>
<evidence type="ECO:0000256" key="3">
    <source>
        <dbReference type="PIRSR" id="PIRSR613078-2"/>
    </source>
</evidence>
<dbReference type="InterPro" id="IPR013078">
    <property type="entry name" value="His_Pase_superF_clade-1"/>
</dbReference>
<dbReference type="AlphaFoldDB" id="I4C2J2"/>
<keyword evidence="2" id="KW-0413">Isomerase</keyword>
<dbReference type="OrthoDB" id="9781415at2"/>
<dbReference type="CDD" id="cd07067">
    <property type="entry name" value="HP_PGM_like"/>
    <property type="match status" value="1"/>
</dbReference>
<evidence type="ECO:0000256" key="1">
    <source>
        <dbReference type="ARBA" id="ARBA00023152"/>
    </source>
</evidence>
<reference evidence="5" key="1">
    <citation type="submission" date="2012-06" db="EMBL/GenBank/DDBJ databases">
        <title>Complete sequence of chromosome of Desulfomonile tiedjei DSM 6799.</title>
        <authorList>
            <person name="Lucas S."/>
            <person name="Copeland A."/>
            <person name="Lapidus A."/>
            <person name="Glavina del Rio T."/>
            <person name="Dalin E."/>
            <person name="Tice H."/>
            <person name="Bruce D."/>
            <person name="Goodwin L."/>
            <person name="Pitluck S."/>
            <person name="Peters L."/>
            <person name="Ovchinnikova G."/>
            <person name="Zeytun A."/>
            <person name="Lu M."/>
            <person name="Kyrpides N."/>
            <person name="Mavromatis K."/>
            <person name="Ivanova N."/>
            <person name="Brettin T."/>
            <person name="Detter J.C."/>
            <person name="Han C."/>
            <person name="Larimer F."/>
            <person name="Land M."/>
            <person name="Hauser L."/>
            <person name="Markowitz V."/>
            <person name="Cheng J.-F."/>
            <person name="Hugenholtz P."/>
            <person name="Woyke T."/>
            <person name="Wu D."/>
            <person name="Spring S."/>
            <person name="Schroeder M."/>
            <person name="Brambilla E."/>
            <person name="Klenk H.-P."/>
            <person name="Eisen J.A."/>
        </authorList>
    </citation>
    <scope>NUCLEOTIDE SEQUENCE [LARGE SCALE GENOMIC DNA]</scope>
    <source>
        <strain evidence="5">ATCC 49306 / DSM 6799 / DCB-1</strain>
    </source>
</reference>
<dbReference type="PANTHER" id="PTHR48100:SF1">
    <property type="entry name" value="HISTIDINE PHOSPHATASE FAMILY PROTEIN-RELATED"/>
    <property type="match status" value="1"/>
</dbReference>